<comment type="caution">
    <text evidence="2">The sequence shown here is derived from an EMBL/GenBank/DDBJ whole genome shotgun (WGS) entry which is preliminary data.</text>
</comment>
<protein>
    <submittedName>
        <fullName evidence="2">Uncharacterized protein</fullName>
    </submittedName>
</protein>
<evidence type="ECO:0000313" key="2">
    <source>
        <dbReference type="EMBL" id="KAF9071503.1"/>
    </source>
</evidence>
<proteinExistence type="predicted"/>
<reference evidence="2" key="1">
    <citation type="submission" date="2020-11" db="EMBL/GenBank/DDBJ databases">
        <authorList>
            <consortium name="DOE Joint Genome Institute"/>
            <person name="Ahrendt S."/>
            <person name="Riley R."/>
            <person name="Andreopoulos W."/>
            <person name="Labutti K."/>
            <person name="Pangilinan J."/>
            <person name="Ruiz-Duenas F.J."/>
            <person name="Barrasa J.M."/>
            <person name="Sanchez-Garcia M."/>
            <person name="Camarero S."/>
            <person name="Miyauchi S."/>
            <person name="Serrano A."/>
            <person name="Linde D."/>
            <person name="Babiker R."/>
            <person name="Drula E."/>
            <person name="Ayuso-Fernandez I."/>
            <person name="Pacheco R."/>
            <person name="Padilla G."/>
            <person name="Ferreira P."/>
            <person name="Barriuso J."/>
            <person name="Kellner H."/>
            <person name="Castanera R."/>
            <person name="Alfaro M."/>
            <person name="Ramirez L."/>
            <person name="Pisabarro A.G."/>
            <person name="Kuo A."/>
            <person name="Tritt A."/>
            <person name="Lipzen A."/>
            <person name="He G."/>
            <person name="Yan M."/>
            <person name="Ng V."/>
            <person name="Cullen D."/>
            <person name="Martin F."/>
            <person name="Rosso M.-N."/>
            <person name="Henrissat B."/>
            <person name="Hibbett D."/>
            <person name="Martinez A.T."/>
            <person name="Grigoriev I.V."/>
        </authorList>
    </citation>
    <scope>NUCLEOTIDE SEQUENCE</scope>
    <source>
        <strain evidence="2">AH 40177</strain>
    </source>
</reference>
<keyword evidence="3" id="KW-1185">Reference proteome</keyword>
<dbReference type="Proteomes" id="UP000772434">
    <property type="component" value="Unassembled WGS sequence"/>
</dbReference>
<dbReference type="AlphaFoldDB" id="A0A9P5PYD1"/>
<name>A0A9P5PYD1_9AGAR</name>
<organism evidence="2 3">
    <name type="scientific">Rhodocollybia butyracea</name>
    <dbReference type="NCBI Taxonomy" id="206335"/>
    <lineage>
        <taxon>Eukaryota</taxon>
        <taxon>Fungi</taxon>
        <taxon>Dikarya</taxon>
        <taxon>Basidiomycota</taxon>
        <taxon>Agaricomycotina</taxon>
        <taxon>Agaricomycetes</taxon>
        <taxon>Agaricomycetidae</taxon>
        <taxon>Agaricales</taxon>
        <taxon>Marasmiineae</taxon>
        <taxon>Omphalotaceae</taxon>
        <taxon>Rhodocollybia</taxon>
    </lineage>
</organism>
<sequence length="243" mass="27264">MSCDVLGGRATLTFLYFRSTIVYNSYHLATSPVAFPLCGKLKNVALQVLEASKWTFVKRTEQAVGTTQNLSKQQNPVDHPMMESYLHGLERSLVLLSHLPQPGSLLYPPTFFRIDPCMNPVKAMTQNLSQRLAKIELGNFLHFRIPSNQLFRVNLNHSVAFPPSGRDNAGAVRHSSNNLSESPRRNVYPCMNAEPPSRFPAPYTDILIPCAIKHGAASGEMQMQMETHCQIWFPFKACFLSPI</sequence>
<accession>A0A9P5PYD1</accession>
<evidence type="ECO:0000313" key="3">
    <source>
        <dbReference type="Proteomes" id="UP000772434"/>
    </source>
</evidence>
<evidence type="ECO:0000256" key="1">
    <source>
        <dbReference type="SAM" id="MobiDB-lite"/>
    </source>
</evidence>
<feature type="region of interest" description="Disordered" evidence="1">
    <location>
        <begin position="165"/>
        <end position="184"/>
    </location>
</feature>
<dbReference type="EMBL" id="JADNRY010000032">
    <property type="protein sequence ID" value="KAF9071503.1"/>
    <property type="molecule type" value="Genomic_DNA"/>
</dbReference>
<gene>
    <name evidence="2" type="ORF">BDP27DRAFT_1419067</name>
</gene>